<gene>
    <name evidence="1" type="ORF">K7C98_04905</name>
</gene>
<sequence>MTSLRLYLLRHGEPDLRGEFYGHADVPLSPRGRAQAQAQARALAARPLVAIYSSDLGRAADGARLLAAHGEARPAPEALFALREMHLGVLERLAFSEAGARYPELAGRSYDDMLEFRMPEGGESVLDVAARVVPCIEAIILRHARRGSPEGQVPAVALVAHNTVVRILLASAAGLGPAGYVRFEQAFGSISSIDVGDRWERDPWPSARISLCNWVPEPEAAGAPPVGGPQVHAKVSAS</sequence>
<evidence type="ECO:0000313" key="2">
    <source>
        <dbReference type="Proteomes" id="UP001139031"/>
    </source>
</evidence>
<dbReference type="SMART" id="SM00855">
    <property type="entry name" value="PGAM"/>
    <property type="match status" value="1"/>
</dbReference>
<protein>
    <submittedName>
        <fullName evidence="1">Histidine phosphatase family protein</fullName>
    </submittedName>
</protein>
<dbReference type="PANTHER" id="PTHR48100">
    <property type="entry name" value="BROAD-SPECIFICITY PHOSPHATASE YOR283W-RELATED"/>
    <property type="match status" value="1"/>
</dbReference>
<dbReference type="InterPro" id="IPR050275">
    <property type="entry name" value="PGM_Phosphatase"/>
</dbReference>
<evidence type="ECO:0000313" key="1">
    <source>
        <dbReference type="EMBL" id="MBZ5708587.1"/>
    </source>
</evidence>
<keyword evidence="2" id="KW-1185">Reference proteome</keyword>
<dbReference type="RefSeq" id="WP_224190333.1">
    <property type="nucleotide sequence ID" value="NZ_JAIRAU010000001.1"/>
</dbReference>
<dbReference type="EMBL" id="JAIRAU010000001">
    <property type="protein sequence ID" value="MBZ5708587.1"/>
    <property type="molecule type" value="Genomic_DNA"/>
</dbReference>
<dbReference type="Gene3D" id="3.40.50.1240">
    <property type="entry name" value="Phosphoglycerate mutase-like"/>
    <property type="match status" value="1"/>
</dbReference>
<dbReference type="SUPFAM" id="SSF53254">
    <property type="entry name" value="Phosphoglycerate mutase-like"/>
    <property type="match status" value="1"/>
</dbReference>
<name>A0ABS7TKD7_9BACT</name>
<reference evidence="1" key="1">
    <citation type="submission" date="2021-08" db="EMBL/GenBank/DDBJ databases">
        <authorList>
            <person name="Stevens D.C."/>
        </authorList>
    </citation>
    <scope>NUCLEOTIDE SEQUENCE</scope>
    <source>
        <strain evidence="1">DSM 53165</strain>
    </source>
</reference>
<comment type="caution">
    <text evidence="1">The sequence shown here is derived from an EMBL/GenBank/DDBJ whole genome shotgun (WGS) entry which is preliminary data.</text>
</comment>
<proteinExistence type="predicted"/>
<dbReference type="CDD" id="cd07067">
    <property type="entry name" value="HP_PGM_like"/>
    <property type="match status" value="1"/>
</dbReference>
<dbReference type="Pfam" id="PF00300">
    <property type="entry name" value="His_Phos_1"/>
    <property type="match status" value="1"/>
</dbReference>
<organism evidence="1 2">
    <name type="scientific">Nannocystis pusilla</name>
    <dbReference type="NCBI Taxonomy" id="889268"/>
    <lineage>
        <taxon>Bacteria</taxon>
        <taxon>Pseudomonadati</taxon>
        <taxon>Myxococcota</taxon>
        <taxon>Polyangia</taxon>
        <taxon>Nannocystales</taxon>
        <taxon>Nannocystaceae</taxon>
        <taxon>Nannocystis</taxon>
    </lineage>
</organism>
<accession>A0ABS7TKD7</accession>
<dbReference type="Proteomes" id="UP001139031">
    <property type="component" value="Unassembled WGS sequence"/>
</dbReference>
<dbReference type="InterPro" id="IPR013078">
    <property type="entry name" value="His_Pase_superF_clade-1"/>
</dbReference>
<dbReference type="InterPro" id="IPR029033">
    <property type="entry name" value="His_PPase_superfam"/>
</dbReference>